<dbReference type="InterPro" id="IPR004872">
    <property type="entry name" value="Lipoprotein_NlpA"/>
</dbReference>
<comment type="caution">
    <text evidence="8">The sequence shown here is derived from an EMBL/GenBank/DDBJ whole genome shotgun (WGS) entry which is preliminary data.</text>
</comment>
<name>A0ABS4KE72_9FIRM</name>
<dbReference type="SUPFAM" id="SSF53850">
    <property type="entry name" value="Periplasmic binding protein-like II"/>
    <property type="match status" value="1"/>
</dbReference>
<evidence type="ECO:0000313" key="9">
    <source>
        <dbReference type="Proteomes" id="UP001519306"/>
    </source>
</evidence>
<accession>A0ABS4KE72</accession>
<evidence type="ECO:0000256" key="4">
    <source>
        <dbReference type="ARBA" id="ARBA00023139"/>
    </source>
</evidence>
<feature type="signal peptide" evidence="7">
    <location>
        <begin position="1"/>
        <end position="22"/>
    </location>
</feature>
<evidence type="ECO:0000256" key="3">
    <source>
        <dbReference type="ARBA" id="ARBA00023136"/>
    </source>
</evidence>
<dbReference type="EMBL" id="JAGGLJ010000019">
    <property type="protein sequence ID" value="MBP2026057.1"/>
    <property type="molecule type" value="Genomic_DNA"/>
</dbReference>
<dbReference type="PANTHER" id="PTHR30429">
    <property type="entry name" value="D-METHIONINE-BINDING LIPOPROTEIN METQ"/>
    <property type="match status" value="1"/>
</dbReference>
<dbReference type="RefSeq" id="WP_210061914.1">
    <property type="nucleotide sequence ID" value="NZ_JAGGLJ010000019.1"/>
</dbReference>
<keyword evidence="4" id="KW-0564">Palmitate</keyword>
<feature type="chain" id="PRO_5045522386" description="Lipoprotein" evidence="7">
    <location>
        <begin position="23"/>
        <end position="276"/>
    </location>
</feature>
<organism evidence="8 9">
    <name type="scientific">Peptoniphilus stercorisuis</name>
    <dbReference type="NCBI Taxonomy" id="1436965"/>
    <lineage>
        <taxon>Bacteria</taxon>
        <taxon>Bacillati</taxon>
        <taxon>Bacillota</taxon>
        <taxon>Tissierellia</taxon>
        <taxon>Tissierellales</taxon>
        <taxon>Peptoniphilaceae</taxon>
        <taxon>Peptoniphilus</taxon>
    </lineage>
</organism>
<evidence type="ECO:0000256" key="7">
    <source>
        <dbReference type="SAM" id="SignalP"/>
    </source>
</evidence>
<gene>
    <name evidence="8" type="ORF">J2Z71_001612</name>
</gene>
<proteinExistence type="inferred from homology"/>
<sequence length="276" mass="31764">MKYFKKIILSITIVLSILSLMACSNHKQKPTSNSEDNNKIIIGLSPTPHKEIIENLKEDFKNENLDVEIILYENYVEPNLDLASGKIDANYFQHKPFFDIFSKEHNLDLKSLGSIHIEPIGIYSSKYSSLDDLKEFDTITIPNDSSNKSRSLRLLHNANIIKLKNPDFINLSNFDIEENTKNLDFVFKNPEDILKNFSDSEIIILNSNFALSNGIDPIKDSLFLEDIDSPYANIITIRKEDEENEKYQKFIQIIQSEKTKEFINKSYNGSVIATFK</sequence>
<dbReference type="Proteomes" id="UP001519306">
    <property type="component" value="Unassembled WGS sequence"/>
</dbReference>
<dbReference type="PROSITE" id="PS51257">
    <property type="entry name" value="PROKAR_LIPOPROTEIN"/>
    <property type="match status" value="1"/>
</dbReference>
<evidence type="ECO:0000313" key="8">
    <source>
        <dbReference type="EMBL" id="MBP2026057.1"/>
    </source>
</evidence>
<keyword evidence="3" id="KW-0472">Membrane</keyword>
<protein>
    <recommendedName>
        <fullName evidence="6">Lipoprotein</fullName>
    </recommendedName>
</protein>
<dbReference type="PANTHER" id="PTHR30429:SF0">
    <property type="entry name" value="METHIONINE-BINDING LIPOPROTEIN METQ"/>
    <property type="match status" value="1"/>
</dbReference>
<dbReference type="Pfam" id="PF03180">
    <property type="entry name" value="Lipoprotein_9"/>
    <property type="match status" value="1"/>
</dbReference>
<evidence type="ECO:0000256" key="6">
    <source>
        <dbReference type="PIRNR" id="PIRNR002854"/>
    </source>
</evidence>
<dbReference type="PIRSF" id="PIRSF002854">
    <property type="entry name" value="MetQ"/>
    <property type="match status" value="1"/>
</dbReference>
<evidence type="ECO:0000256" key="5">
    <source>
        <dbReference type="ARBA" id="ARBA00023288"/>
    </source>
</evidence>
<comment type="subcellular location">
    <subcellularLocation>
        <location evidence="1">Membrane</location>
        <topology evidence="1">Lipid-anchor</topology>
    </subcellularLocation>
</comment>
<dbReference type="Gene3D" id="3.40.190.10">
    <property type="entry name" value="Periplasmic binding protein-like II"/>
    <property type="match status" value="2"/>
</dbReference>
<keyword evidence="9" id="KW-1185">Reference proteome</keyword>
<reference evidence="8 9" key="1">
    <citation type="submission" date="2021-03" db="EMBL/GenBank/DDBJ databases">
        <title>Genomic Encyclopedia of Type Strains, Phase IV (KMG-IV): sequencing the most valuable type-strain genomes for metagenomic binning, comparative biology and taxonomic classification.</title>
        <authorList>
            <person name="Goeker M."/>
        </authorList>
    </citation>
    <scope>NUCLEOTIDE SEQUENCE [LARGE SCALE GENOMIC DNA]</scope>
    <source>
        <strain evidence="8 9">DSM 27563</strain>
    </source>
</reference>
<keyword evidence="5 6" id="KW-0449">Lipoprotein</keyword>
<evidence type="ECO:0000256" key="1">
    <source>
        <dbReference type="ARBA" id="ARBA00004635"/>
    </source>
</evidence>
<evidence type="ECO:0000256" key="2">
    <source>
        <dbReference type="ARBA" id="ARBA00022729"/>
    </source>
</evidence>
<keyword evidence="2 7" id="KW-0732">Signal</keyword>
<comment type="similarity">
    <text evidence="6">Belongs to the nlpA lipoprotein family.</text>
</comment>